<sequence length="82" mass="9574">MNNRYPDILLLERNPIEVRYQFLFELKYSKKKEGRRGMEEKRAEGIEQVGAYQELAEIRKLPKLKSYLLLTDGSAIEAVEVG</sequence>
<reference evidence="1 2" key="1">
    <citation type="submission" date="2017-01" db="EMBL/GenBank/DDBJ databases">
        <title>The cable genome- insights into the physiology and evolution of filamentous bacteria capable of sulfide oxidation via long distance electron transfer.</title>
        <authorList>
            <person name="Schreiber L."/>
            <person name="Bjerg J.T."/>
            <person name="Boggild A."/>
            <person name="Van De Vossenberg J."/>
            <person name="Meysman F."/>
            <person name="Nielsen L.P."/>
            <person name="Schramm A."/>
            <person name="Kjeldsen K.U."/>
        </authorList>
    </citation>
    <scope>NUCLEOTIDE SEQUENCE [LARGE SCALE GENOMIC DNA]</scope>
    <source>
        <strain evidence="1">MCF</strain>
    </source>
</reference>
<dbReference type="EMBL" id="MTKO01000078">
    <property type="protein sequence ID" value="RWX45427.1"/>
    <property type="molecule type" value="Genomic_DNA"/>
</dbReference>
<name>A0A444IX37_9BACT</name>
<gene>
    <name evidence="1" type="ORF">H206_00921</name>
</gene>
<organism evidence="1 2">
    <name type="scientific">Candidatus Electrothrix aarhusensis</name>
    <dbReference type="NCBI Taxonomy" id="1859131"/>
    <lineage>
        <taxon>Bacteria</taxon>
        <taxon>Pseudomonadati</taxon>
        <taxon>Thermodesulfobacteriota</taxon>
        <taxon>Desulfobulbia</taxon>
        <taxon>Desulfobulbales</taxon>
        <taxon>Desulfobulbaceae</taxon>
        <taxon>Candidatus Electrothrix</taxon>
    </lineage>
</organism>
<accession>A0A444IX37</accession>
<comment type="caution">
    <text evidence="1">The sequence shown here is derived from an EMBL/GenBank/DDBJ whole genome shotgun (WGS) entry which is preliminary data.</text>
</comment>
<protein>
    <submittedName>
        <fullName evidence="1">PD-(D/E)XK nuclease superfamily protein</fullName>
    </submittedName>
</protein>
<dbReference type="Proteomes" id="UP000287853">
    <property type="component" value="Unassembled WGS sequence"/>
</dbReference>
<dbReference type="AlphaFoldDB" id="A0A444IX37"/>
<proteinExistence type="predicted"/>
<evidence type="ECO:0000313" key="2">
    <source>
        <dbReference type="Proteomes" id="UP000287853"/>
    </source>
</evidence>
<keyword evidence="2" id="KW-1185">Reference proteome</keyword>
<evidence type="ECO:0000313" key="1">
    <source>
        <dbReference type="EMBL" id="RWX45427.1"/>
    </source>
</evidence>